<protein>
    <recommendedName>
        <fullName evidence="2">At2g23090-like zinc-binding domain-containing protein</fullName>
    </recommendedName>
</protein>
<dbReference type="Gene3D" id="4.10.1050.10">
    <property type="entry name" value="At2g23090-like"/>
    <property type="match status" value="1"/>
</dbReference>
<evidence type="ECO:0000313" key="3">
    <source>
        <dbReference type="EMBL" id="CAD9648288.1"/>
    </source>
</evidence>
<reference evidence="3" key="1">
    <citation type="submission" date="2021-01" db="EMBL/GenBank/DDBJ databases">
        <authorList>
            <person name="Corre E."/>
            <person name="Pelletier E."/>
            <person name="Niang G."/>
            <person name="Scheremetjew M."/>
            <person name="Finn R."/>
            <person name="Kale V."/>
            <person name="Holt S."/>
            <person name="Cochrane G."/>
            <person name="Meng A."/>
            <person name="Brown T."/>
            <person name="Cohen L."/>
        </authorList>
    </citation>
    <scope>NUCLEOTIDE SEQUENCE</scope>
    <source>
        <strain evidence="3">RCC3387</strain>
    </source>
</reference>
<dbReference type="InterPro" id="IPR039438">
    <property type="entry name" value="At2g23090-like_Znf"/>
</dbReference>
<feature type="domain" description="At2g23090-like zinc-binding" evidence="2">
    <location>
        <begin position="142"/>
        <end position="177"/>
    </location>
</feature>
<sequence length="181" mass="17884">MACSALAFAVLVGLPAGVASAGFGGALADVVGGLGDAAGRVGVVGLAPPAEVSTGMMKAFDGVAKVPLDLIDRHRTGAEAEIQRQAHNVGVSPELVEHGMEAVGTLSDGLQQSEVAAKAKAEAAGGGGASGKASRTAAMDLKCSVCMQCFPNTQVKAAQAHAESKHPKSSFAECFPAAPSS</sequence>
<dbReference type="Pfam" id="PF12907">
    <property type="entry name" value="zf-met2"/>
    <property type="match status" value="1"/>
</dbReference>
<keyword evidence="1" id="KW-0732">Signal</keyword>
<feature type="signal peptide" evidence="1">
    <location>
        <begin position="1"/>
        <end position="21"/>
    </location>
</feature>
<feature type="chain" id="PRO_5030592545" description="At2g23090-like zinc-binding domain-containing protein" evidence="1">
    <location>
        <begin position="22"/>
        <end position="181"/>
    </location>
</feature>
<evidence type="ECO:0000259" key="2">
    <source>
        <dbReference type="Pfam" id="PF12907"/>
    </source>
</evidence>
<accession>A0A7S2QQ54</accession>
<name>A0A7S2QQ54_9DINO</name>
<dbReference type="AlphaFoldDB" id="A0A7S2QQ54"/>
<gene>
    <name evidence="3" type="ORF">BRAN1462_LOCUS66110</name>
</gene>
<proteinExistence type="predicted"/>
<dbReference type="SUPFAM" id="SSF118359">
    <property type="entry name" value="Expressed protein At2g23090/F21P24.15"/>
    <property type="match status" value="1"/>
</dbReference>
<evidence type="ECO:0000256" key="1">
    <source>
        <dbReference type="SAM" id="SignalP"/>
    </source>
</evidence>
<dbReference type="InterPro" id="IPR026939">
    <property type="entry name" value="ZNF706/At2g23090_sf"/>
</dbReference>
<dbReference type="EMBL" id="HBGW01104617">
    <property type="protein sequence ID" value="CAD9648288.1"/>
    <property type="molecule type" value="Transcribed_RNA"/>
</dbReference>
<organism evidence="3">
    <name type="scientific">Zooxanthella nutricula</name>
    <dbReference type="NCBI Taxonomy" id="1333877"/>
    <lineage>
        <taxon>Eukaryota</taxon>
        <taxon>Sar</taxon>
        <taxon>Alveolata</taxon>
        <taxon>Dinophyceae</taxon>
        <taxon>Peridiniales</taxon>
        <taxon>Peridiniales incertae sedis</taxon>
        <taxon>Zooxanthella</taxon>
    </lineage>
</organism>